<dbReference type="AlphaFoldDB" id="A0AAV1QQF6"/>
<name>A0AAV1QQF6_9ROSI</name>
<feature type="coiled-coil region" evidence="1">
    <location>
        <begin position="34"/>
        <end position="91"/>
    </location>
</feature>
<dbReference type="GO" id="GO:0005634">
    <property type="term" value="C:nucleus"/>
    <property type="evidence" value="ECO:0007669"/>
    <property type="project" value="InterPro"/>
</dbReference>
<protein>
    <recommendedName>
        <fullName evidence="2">K-box domain-containing protein</fullName>
    </recommendedName>
</protein>
<dbReference type="PANTHER" id="PTHR48019">
    <property type="entry name" value="SERUM RESPONSE FACTOR HOMOLOG"/>
    <property type="match status" value="1"/>
</dbReference>
<sequence length="157" mass="18466">MFFYGYSMERILERYERYSYAERQLLANDDTESNGNWTLEYAKLKARVEVLQRNQRHFMGEELDSLSLKDLQNLEHQIDSALKHVKEKEKAIAQQAEWEQQNPVLDSPTILLPQPMQPLNIRSSHLARGIGDEEELPPIQHRANALLPAWMLRHLNE</sequence>
<dbReference type="InterPro" id="IPR050142">
    <property type="entry name" value="MADS-box/MEF2_TF"/>
</dbReference>
<dbReference type="GO" id="GO:0003700">
    <property type="term" value="F:DNA-binding transcription factor activity"/>
    <property type="evidence" value="ECO:0007669"/>
    <property type="project" value="InterPro"/>
</dbReference>
<organism evidence="3 4">
    <name type="scientific">Dovyalis caffra</name>
    <dbReference type="NCBI Taxonomy" id="77055"/>
    <lineage>
        <taxon>Eukaryota</taxon>
        <taxon>Viridiplantae</taxon>
        <taxon>Streptophyta</taxon>
        <taxon>Embryophyta</taxon>
        <taxon>Tracheophyta</taxon>
        <taxon>Spermatophyta</taxon>
        <taxon>Magnoliopsida</taxon>
        <taxon>eudicotyledons</taxon>
        <taxon>Gunneridae</taxon>
        <taxon>Pentapetalae</taxon>
        <taxon>rosids</taxon>
        <taxon>fabids</taxon>
        <taxon>Malpighiales</taxon>
        <taxon>Salicaceae</taxon>
        <taxon>Flacourtieae</taxon>
        <taxon>Dovyalis</taxon>
    </lineage>
</organism>
<evidence type="ECO:0000256" key="1">
    <source>
        <dbReference type="SAM" id="Coils"/>
    </source>
</evidence>
<dbReference type="PROSITE" id="PS51297">
    <property type="entry name" value="K_BOX"/>
    <property type="match status" value="1"/>
</dbReference>
<comment type="caution">
    <text evidence="3">The sequence shown here is derived from an EMBL/GenBank/DDBJ whole genome shotgun (WGS) entry which is preliminary data.</text>
</comment>
<keyword evidence="4" id="KW-1185">Reference proteome</keyword>
<evidence type="ECO:0000313" key="4">
    <source>
        <dbReference type="Proteomes" id="UP001314170"/>
    </source>
</evidence>
<evidence type="ECO:0000259" key="2">
    <source>
        <dbReference type="PROSITE" id="PS51297"/>
    </source>
</evidence>
<keyword evidence="1" id="KW-0175">Coiled coil</keyword>
<dbReference type="InterPro" id="IPR002487">
    <property type="entry name" value="TF_Kbox"/>
</dbReference>
<proteinExistence type="predicted"/>
<dbReference type="Pfam" id="PF01486">
    <property type="entry name" value="K-box"/>
    <property type="match status" value="1"/>
</dbReference>
<gene>
    <name evidence="3" type="ORF">DCAF_LOCUS830</name>
</gene>
<evidence type="ECO:0000313" key="3">
    <source>
        <dbReference type="EMBL" id="CAK7323213.1"/>
    </source>
</evidence>
<accession>A0AAV1QQF6</accession>
<reference evidence="3 4" key="1">
    <citation type="submission" date="2024-01" db="EMBL/GenBank/DDBJ databases">
        <authorList>
            <person name="Waweru B."/>
        </authorList>
    </citation>
    <scope>NUCLEOTIDE SEQUENCE [LARGE SCALE GENOMIC DNA]</scope>
</reference>
<dbReference type="Proteomes" id="UP001314170">
    <property type="component" value="Unassembled WGS sequence"/>
</dbReference>
<feature type="domain" description="K-box" evidence="2">
    <location>
        <begin position="34"/>
        <end position="136"/>
    </location>
</feature>
<dbReference type="EMBL" id="CAWUPB010000071">
    <property type="protein sequence ID" value="CAK7323213.1"/>
    <property type="molecule type" value="Genomic_DNA"/>
</dbReference>